<dbReference type="EMBL" id="HACG01051112">
    <property type="protein sequence ID" value="CEK97983.1"/>
    <property type="molecule type" value="Transcribed_RNA"/>
</dbReference>
<feature type="compositionally biased region" description="Low complexity" evidence="1">
    <location>
        <begin position="19"/>
        <end position="32"/>
    </location>
</feature>
<gene>
    <name evidence="2" type="primary">ORF217438</name>
</gene>
<evidence type="ECO:0000256" key="1">
    <source>
        <dbReference type="SAM" id="MobiDB-lite"/>
    </source>
</evidence>
<reference evidence="2" key="1">
    <citation type="submission" date="2014-12" db="EMBL/GenBank/DDBJ databases">
        <title>Insight into the proteome of Arion vulgaris.</title>
        <authorList>
            <person name="Aradska J."/>
            <person name="Bulat T."/>
            <person name="Smidak R."/>
            <person name="Sarate P."/>
            <person name="Gangsoo J."/>
            <person name="Sialana F."/>
            <person name="Bilban M."/>
            <person name="Lubec G."/>
        </authorList>
    </citation>
    <scope>NUCLEOTIDE SEQUENCE</scope>
    <source>
        <tissue evidence="2">Skin</tissue>
    </source>
</reference>
<protein>
    <submittedName>
        <fullName evidence="2">Uncharacterized protein</fullName>
    </submittedName>
</protein>
<feature type="region of interest" description="Disordered" evidence="1">
    <location>
        <begin position="125"/>
        <end position="145"/>
    </location>
</feature>
<organism evidence="2">
    <name type="scientific">Arion vulgaris</name>
    <dbReference type="NCBI Taxonomy" id="1028688"/>
    <lineage>
        <taxon>Eukaryota</taxon>
        <taxon>Metazoa</taxon>
        <taxon>Spiralia</taxon>
        <taxon>Lophotrochozoa</taxon>
        <taxon>Mollusca</taxon>
        <taxon>Gastropoda</taxon>
        <taxon>Heterobranchia</taxon>
        <taxon>Euthyneura</taxon>
        <taxon>Panpulmonata</taxon>
        <taxon>Eupulmonata</taxon>
        <taxon>Stylommatophora</taxon>
        <taxon>Helicina</taxon>
        <taxon>Arionoidea</taxon>
        <taxon>Arionidae</taxon>
        <taxon>Arion</taxon>
    </lineage>
</organism>
<sequence>VEGAVGGCEEHSGILSPNSDSTVDGDTGSSESQSSVCRHPESSSSHDISNPVVIVFPAEEHEDAIENIPLEKSKSLHGMMKSDDAQKNQKKMVVFPEEQQGKIVLSNVDGTYPYGDKSLESVDCLRRSRSDGHTQSTDVSGRGIKPNLLCVSPLLVKQQPSQSLDFPSLVTTSTA</sequence>
<name>A0A0B7BYF1_9EUPU</name>
<evidence type="ECO:0000313" key="2">
    <source>
        <dbReference type="EMBL" id="CEK97983.1"/>
    </source>
</evidence>
<dbReference type="AlphaFoldDB" id="A0A0B7BYF1"/>
<accession>A0A0B7BYF1</accession>
<proteinExistence type="predicted"/>
<feature type="non-terminal residue" evidence="2">
    <location>
        <position position="175"/>
    </location>
</feature>
<feature type="non-terminal residue" evidence="2">
    <location>
        <position position="1"/>
    </location>
</feature>
<feature type="region of interest" description="Disordered" evidence="1">
    <location>
        <begin position="1"/>
        <end position="52"/>
    </location>
</feature>